<dbReference type="Proteomes" id="UP000076842">
    <property type="component" value="Unassembled WGS sequence"/>
</dbReference>
<gene>
    <name evidence="1" type="ORF">CALCODRAFT_24519</name>
</gene>
<keyword evidence="2" id="KW-1185">Reference proteome</keyword>
<organism evidence="1 2">
    <name type="scientific">Calocera cornea HHB12733</name>
    <dbReference type="NCBI Taxonomy" id="1353952"/>
    <lineage>
        <taxon>Eukaryota</taxon>
        <taxon>Fungi</taxon>
        <taxon>Dikarya</taxon>
        <taxon>Basidiomycota</taxon>
        <taxon>Agaricomycotina</taxon>
        <taxon>Dacrymycetes</taxon>
        <taxon>Dacrymycetales</taxon>
        <taxon>Dacrymycetaceae</taxon>
        <taxon>Calocera</taxon>
    </lineage>
</organism>
<dbReference type="AlphaFoldDB" id="A0A165J1Y9"/>
<name>A0A165J1Y9_9BASI</name>
<dbReference type="EMBL" id="KV423924">
    <property type="protein sequence ID" value="KZT61264.1"/>
    <property type="molecule type" value="Genomic_DNA"/>
</dbReference>
<proteinExistence type="predicted"/>
<protein>
    <submittedName>
        <fullName evidence="1">Uncharacterized protein</fullName>
    </submittedName>
</protein>
<accession>A0A165J1Y9</accession>
<sequence>MKKIVLRFVRHDESCDVSCTVPVSTSRVRVWQSPLRQLFEVGSRYCFGLVTTQSPDKKATILMRWGTFLNGMKTDRVTCPSSLILPDGNVESQNLKNHRGCDSILYWVAFVTTYIQCAALSAFAKQVLAELPLPKIRSVGPTNGTNHSQFVLRMVRTCSRPNAHLGAVI</sequence>
<dbReference type="InParanoid" id="A0A165J1Y9"/>
<evidence type="ECO:0000313" key="1">
    <source>
        <dbReference type="EMBL" id="KZT61264.1"/>
    </source>
</evidence>
<reference evidence="1 2" key="1">
    <citation type="journal article" date="2016" name="Mol. Biol. Evol.">
        <title>Comparative Genomics of Early-Diverging Mushroom-Forming Fungi Provides Insights into the Origins of Lignocellulose Decay Capabilities.</title>
        <authorList>
            <person name="Nagy L.G."/>
            <person name="Riley R."/>
            <person name="Tritt A."/>
            <person name="Adam C."/>
            <person name="Daum C."/>
            <person name="Floudas D."/>
            <person name="Sun H."/>
            <person name="Yadav J.S."/>
            <person name="Pangilinan J."/>
            <person name="Larsson K.H."/>
            <person name="Matsuura K."/>
            <person name="Barry K."/>
            <person name="Labutti K."/>
            <person name="Kuo R."/>
            <person name="Ohm R.A."/>
            <person name="Bhattacharya S.S."/>
            <person name="Shirouzu T."/>
            <person name="Yoshinaga Y."/>
            <person name="Martin F.M."/>
            <person name="Grigoriev I.V."/>
            <person name="Hibbett D.S."/>
        </authorList>
    </citation>
    <scope>NUCLEOTIDE SEQUENCE [LARGE SCALE GENOMIC DNA]</scope>
    <source>
        <strain evidence="1 2">HHB12733</strain>
    </source>
</reference>
<evidence type="ECO:0000313" key="2">
    <source>
        <dbReference type="Proteomes" id="UP000076842"/>
    </source>
</evidence>